<dbReference type="STRING" id="760154.Sulba_0913"/>
<accession>I3XW90</accession>
<dbReference type="EMBL" id="CP003333">
    <property type="protein sequence ID" value="AFL68214.1"/>
    <property type="molecule type" value="Genomic_DNA"/>
</dbReference>
<dbReference type="HOGENOM" id="CLU_1229350_0_0_7"/>
<keyword evidence="2" id="KW-1185">Reference proteome</keyword>
<dbReference type="PATRIC" id="fig|760154.4.peg.914"/>
<sequence>MKKAMAMIELVFAIVIMGIAVMSLPLILTQVQNSNSFALRQEVILSLKTKLSYIMAYPWDENTYDSESNMERFLDIPNSNVTDADFNRSGLRRKGHVLADGRRRFRDDVNESTTKIDFGTVGIPLDIDDFDGITPETKNITNLDDFIFNVTLATHVFYISDRPSSGNYETNQSIDFIFNTTNPSQNRTNIKMIKVSATANGLENPISMYAFSSNIGQSKVAKRTW</sequence>
<name>I3XW90_SULBS</name>
<dbReference type="eggNOG" id="COG4967">
    <property type="taxonomic scope" value="Bacteria"/>
</dbReference>
<dbReference type="RefSeq" id="WP_014769094.1">
    <property type="nucleotide sequence ID" value="NC_018002.1"/>
</dbReference>
<reference evidence="1 2" key="1">
    <citation type="submission" date="2012-06" db="EMBL/GenBank/DDBJ databases">
        <title>Complete sequence of Sulfurospirillum barnesii SES-3.</title>
        <authorList>
            <consortium name="US DOE Joint Genome Institute"/>
            <person name="Lucas S."/>
            <person name="Han J."/>
            <person name="Lapidus A."/>
            <person name="Cheng J.-F."/>
            <person name="Goodwin L."/>
            <person name="Pitluck S."/>
            <person name="Peters L."/>
            <person name="Ovchinnikova G."/>
            <person name="Lu M."/>
            <person name="Detter J.C."/>
            <person name="Han C."/>
            <person name="Tapia R."/>
            <person name="Land M."/>
            <person name="Hauser L."/>
            <person name="Kyrpides N."/>
            <person name="Ivanova N."/>
            <person name="Pagani I."/>
            <person name="Stolz J."/>
            <person name="Arkin A."/>
            <person name="Dehal P."/>
            <person name="Oremland R."/>
            <person name="Saltikov C."/>
            <person name="Basu P."/>
            <person name="Hollibaugh J."/>
            <person name="Newman D."/>
            <person name="Stolyar S."/>
            <person name="Hazen T."/>
            <person name="Woyke T."/>
        </authorList>
    </citation>
    <scope>NUCLEOTIDE SEQUENCE [LARGE SCALE GENOMIC DNA]</scope>
    <source>
        <strain evidence="2">ATCC 700032 / DSM 10660 / SES-3</strain>
    </source>
</reference>
<evidence type="ECO:0000313" key="1">
    <source>
        <dbReference type="EMBL" id="AFL68214.1"/>
    </source>
</evidence>
<dbReference type="Proteomes" id="UP000006176">
    <property type="component" value="Chromosome"/>
</dbReference>
<dbReference type="OrthoDB" id="5339689at2"/>
<organism evidence="1 2">
    <name type="scientific">Sulfurospirillum barnesii (strain ATCC 700032 / DSM 10660 / SES-3)</name>
    <dbReference type="NCBI Taxonomy" id="760154"/>
    <lineage>
        <taxon>Bacteria</taxon>
        <taxon>Pseudomonadati</taxon>
        <taxon>Campylobacterota</taxon>
        <taxon>Epsilonproteobacteria</taxon>
        <taxon>Campylobacterales</taxon>
        <taxon>Sulfurospirillaceae</taxon>
        <taxon>Sulfurospirillum</taxon>
    </lineage>
</organism>
<gene>
    <name evidence="1" type="ordered locus">Sulba_0913</name>
</gene>
<dbReference type="KEGG" id="sba:Sulba_0913"/>
<dbReference type="AlphaFoldDB" id="I3XW90"/>
<evidence type="ECO:0000313" key="2">
    <source>
        <dbReference type="Proteomes" id="UP000006176"/>
    </source>
</evidence>
<protein>
    <submittedName>
        <fullName evidence="1">Uncharacterized protein</fullName>
    </submittedName>
</protein>
<proteinExistence type="predicted"/>